<evidence type="ECO:0000256" key="1">
    <source>
        <dbReference type="SAM" id="MobiDB-lite"/>
    </source>
</evidence>
<dbReference type="PANTHER" id="PTHR33836:SF7">
    <property type="entry name" value="LOW-TEMPERATURE-INDUCED PROTEIN"/>
    <property type="match status" value="1"/>
</dbReference>
<dbReference type="AlphaFoldDB" id="A0A833SSU1"/>
<evidence type="ECO:0000313" key="4">
    <source>
        <dbReference type="EMBL" id="KAF5446881.1"/>
    </source>
</evidence>
<dbReference type="EMBL" id="LIHL02000014">
    <property type="protein sequence ID" value="KAF5446881.1"/>
    <property type="molecule type" value="Genomic_DNA"/>
</dbReference>
<evidence type="ECO:0000259" key="2">
    <source>
        <dbReference type="Pfam" id="PF23399"/>
    </source>
</evidence>
<name>A0A833SSU1_JUGRE</name>
<evidence type="ECO:0008006" key="6">
    <source>
        <dbReference type="Google" id="ProtNLM"/>
    </source>
</evidence>
<dbReference type="Gramene" id="Jr14_10630_p1">
    <property type="protein sequence ID" value="cds.Jr14_10630_p1"/>
    <property type="gene ID" value="Jr14_10630"/>
</dbReference>
<dbReference type="Pfam" id="PF23403">
    <property type="entry name" value="LTI65_LTI78_N"/>
    <property type="match status" value="1"/>
</dbReference>
<feature type="region of interest" description="Disordered" evidence="1">
    <location>
        <begin position="258"/>
        <end position="280"/>
    </location>
</feature>
<dbReference type="GO" id="GO:0009737">
    <property type="term" value="P:response to abscisic acid"/>
    <property type="evidence" value="ECO:0007669"/>
    <property type="project" value="InterPro"/>
</dbReference>
<organism evidence="4 5">
    <name type="scientific">Juglans regia</name>
    <name type="common">English walnut</name>
    <dbReference type="NCBI Taxonomy" id="51240"/>
    <lineage>
        <taxon>Eukaryota</taxon>
        <taxon>Viridiplantae</taxon>
        <taxon>Streptophyta</taxon>
        <taxon>Embryophyta</taxon>
        <taxon>Tracheophyta</taxon>
        <taxon>Spermatophyta</taxon>
        <taxon>Magnoliopsida</taxon>
        <taxon>eudicotyledons</taxon>
        <taxon>Gunneridae</taxon>
        <taxon>Pentapetalae</taxon>
        <taxon>rosids</taxon>
        <taxon>fabids</taxon>
        <taxon>Fagales</taxon>
        <taxon>Juglandaceae</taxon>
        <taxon>Juglans</taxon>
    </lineage>
</organism>
<feature type="compositionally biased region" description="Basic residues" evidence="1">
    <location>
        <begin position="69"/>
        <end position="81"/>
    </location>
</feature>
<feature type="compositionally biased region" description="Basic and acidic residues" evidence="1">
    <location>
        <begin position="1"/>
        <end position="16"/>
    </location>
</feature>
<evidence type="ECO:0000313" key="5">
    <source>
        <dbReference type="Proteomes" id="UP000619265"/>
    </source>
</evidence>
<sequence>MAQLDRVLRSYGDKPKSAPSSPTLEHLFRGGESSKWPPTSSPSFGNHLDYEEDHSHHHKKPSVLTKMKERAKKLRHSLSRKKQSEDGNSTPSWGVSLDDDEDLEEDAEYLGAPMYESELAPEGYKETARHHPRSFHVVSEKHVLASSVNRGDEADKENPSSIPNKTITETVTKTLAPTYSTLSDATHTIASKLQGISVTTLAEPQTFAGVASPLVWSAPATAQSKNNAIMSTGDHQIWDKGVSMKEYLKHKFEPGEDERALNSQVTSNAVSPRKSTTPGDIGVVEKVREAVTSLLRNKESSKSTATSSAKDSTLHMPISIHAHSTKSSPAQLPTVSTNLQEAVGEEENRGRILQAN</sequence>
<feature type="compositionally biased region" description="Polar residues" evidence="1">
    <location>
        <begin position="261"/>
        <end position="278"/>
    </location>
</feature>
<comment type="caution">
    <text evidence="4">The sequence shown here is derived from an EMBL/GenBank/DDBJ whole genome shotgun (WGS) entry which is preliminary data.</text>
</comment>
<accession>A0A833SSU1</accession>
<dbReference type="InterPro" id="IPR057059">
    <property type="entry name" value="LTI65/LTI78_PGEED"/>
</dbReference>
<reference evidence="4" key="1">
    <citation type="submission" date="2015-10" db="EMBL/GenBank/DDBJ databases">
        <authorList>
            <person name="Martinez-Garcia P.J."/>
            <person name="Crepeau M.W."/>
            <person name="Puiu D."/>
            <person name="Gonzalez-Ibeas D."/>
            <person name="Whalen J."/>
            <person name="Stevens K."/>
            <person name="Paul R."/>
            <person name="Butterfield T."/>
            <person name="Britton M."/>
            <person name="Reagan R."/>
            <person name="Chakraborty S."/>
            <person name="Walawage S.L."/>
            <person name="Vasquez-Gross H.A."/>
            <person name="Cardeno C."/>
            <person name="Famula R."/>
            <person name="Pratt K."/>
            <person name="Kuruganti S."/>
            <person name="Aradhya M.K."/>
            <person name="Leslie C.A."/>
            <person name="Dandekar A.M."/>
            <person name="Salzberg S.L."/>
            <person name="Wegrzyn J.L."/>
            <person name="Langley C.H."/>
            <person name="Neale D.B."/>
        </authorList>
    </citation>
    <scope>NUCLEOTIDE SEQUENCE</scope>
    <source>
        <tissue evidence="4">Leaves</tissue>
    </source>
</reference>
<feature type="compositionally biased region" description="Polar residues" evidence="1">
    <location>
        <begin position="325"/>
        <end position="340"/>
    </location>
</feature>
<feature type="region of interest" description="Disordered" evidence="1">
    <location>
        <begin position="1"/>
        <end position="101"/>
    </location>
</feature>
<dbReference type="InterPro" id="IPR056605">
    <property type="entry name" value="LTI65_LTI78_N"/>
</dbReference>
<protein>
    <recommendedName>
        <fullName evidence="6">Low-temperature-induced 65 kDa protein-like</fullName>
    </recommendedName>
</protein>
<dbReference type="Proteomes" id="UP000619265">
    <property type="component" value="Unassembled WGS sequence"/>
</dbReference>
<reference evidence="4" key="2">
    <citation type="submission" date="2020-03" db="EMBL/GenBank/DDBJ databases">
        <title>Walnut 2.0.</title>
        <authorList>
            <person name="Marrano A."/>
            <person name="Britton M."/>
            <person name="Zimin A.V."/>
            <person name="Zaini P.A."/>
            <person name="Workman R."/>
            <person name="Puiu D."/>
            <person name="Bianco L."/>
            <person name="Allen B.J."/>
            <person name="Troggio M."/>
            <person name="Leslie C.A."/>
            <person name="Timp W."/>
            <person name="Dendekar A."/>
            <person name="Salzberg S.L."/>
            <person name="Neale D.B."/>
        </authorList>
    </citation>
    <scope>NUCLEOTIDE SEQUENCE</scope>
    <source>
        <tissue evidence="4">Leaves</tissue>
    </source>
</reference>
<dbReference type="InterPro" id="IPR037491">
    <property type="entry name" value="LTI78/LTI65"/>
</dbReference>
<dbReference type="Pfam" id="PF23399">
    <property type="entry name" value="LTI65_PGEED"/>
    <property type="match status" value="1"/>
</dbReference>
<evidence type="ECO:0000259" key="3">
    <source>
        <dbReference type="Pfam" id="PF23403"/>
    </source>
</evidence>
<dbReference type="PANTHER" id="PTHR33836">
    <property type="entry name" value="LOW-TEMPERATURE-INDUCED 65 KDA PROTEIN-RELATED"/>
    <property type="match status" value="1"/>
</dbReference>
<feature type="domain" description="LTI65/LTI78 PGEED repeat" evidence="2">
    <location>
        <begin position="239"/>
        <end position="270"/>
    </location>
</feature>
<proteinExistence type="predicted"/>
<feature type="region of interest" description="Disordered" evidence="1">
    <location>
        <begin position="321"/>
        <end position="356"/>
    </location>
</feature>
<gene>
    <name evidence="4" type="ORF">F2P56_032477</name>
</gene>
<feature type="domain" description="LTI65/LTI78 N-terminal" evidence="3">
    <location>
        <begin position="56"/>
        <end position="118"/>
    </location>
</feature>